<proteinExistence type="predicted"/>
<dbReference type="AlphaFoldDB" id="A0A4Q7PCH2"/>
<keyword evidence="2" id="KW-1185">Reference proteome</keyword>
<protein>
    <submittedName>
        <fullName evidence="1">Uncharacterized protein DUF4920</fullName>
    </submittedName>
</protein>
<dbReference type="PROSITE" id="PS51257">
    <property type="entry name" value="PROKAR_LIPOPROTEIN"/>
    <property type="match status" value="1"/>
</dbReference>
<evidence type="ECO:0000313" key="2">
    <source>
        <dbReference type="Proteomes" id="UP000292209"/>
    </source>
</evidence>
<organism evidence="1 2">
    <name type="scientific">Cecembia calidifontis</name>
    <dbReference type="NCBI Taxonomy" id="1187080"/>
    <lineage>
        <taxon>Bacteria</taxon>
        <taxon>Pseudomonadati</taxon>
        <taxon>Bacteroidota</taxon>
        <taxon>Cytophagia</taxon>
        <taxon>Cytophagales</taxon>
        <taxon>Cyclobacteriaceae</taxon>
        <taxon>Cecembia</taxon>
    </lineage>
</organism>
<comment type="caution">
    <text evidence="1">The sequence shown here is derived from an EMBL/GenBank/DDBJ whole genome shotgun (WGS) entry which is preliminary data.</text>
</comment>
<dbReference type="InterPro" id="IPR032577">
    <property type="entry name" value="DUF4920"/>
</dbReference>
<evidence type="ECO:0000313" key="1">
    <source>
        <dbReference type="EMBL" id="RZS98063.1"/>
    </source>
</evidence>
<dbReference type="Proteomes" id="UP000292209">
    <property type="component" value="Unassembled WGS sequence"/>
</dbReference>
<name>A0A4Q7PCH2_9BACT</name>
<accession>A0A4Q7PCH2</accession>
<gene>
    <name evidence="1" type="ORF">BC751_3695</name>
</gene>
<sequence length="184" mass="20162">MVLEKSSILISFEKKPTMRNLFIFSLCSVLVLAACSGNQSDKSSESADKAALPTGKFGEEINDSDFVSLHQLVSALEESEEFTGKVKGEIKEVCSMKGCWMTIDLPNGQTMRVTFKDYGFFVPKNSQGYPVIIEGVATKKVTDVATLKHYAEDAGKSQEEIDAITSPKQEYAFEAIGVIIQENA</sequence>
<reference evidence="1 2" key="1">
    <citation type="submission" date="2019-02" db="EMBL/GenBank/DDBJ databases">
        <title>Genomic Encyclopedia of Archaeal and Bacterial Type Strains, Phase II (KMG-II): from individual species to whole genera.</title>
        <authorList>
            <person name="Goeker M."/>
        </authorList>
    </citation>
    <scope>NUCLEOTIDE SEQUENCE [LARGE SCALE GENOMIC DNA]</scope>
    <source>
        <strain evidence="1 2">DSM 21411</strain>
    </source>
</reference>
<dbReference type="EMBL" id="SGXG01000001">
    <property type="protein sequence ID" value="RZS98063.1"/>
    <property type="molecule type" value="Genomic_DNA"/>
</dbReference>
<dbReference type="Pfam" id="PF16267">
    <property type="entry name" value="DUF4920"/>
    <property type="match status" value="1"/>
</dbReference>